<dbReference type="InParanoid" id="A0A0Q3H054"/>
<feature type="region of interest" description="Disordered" evidence="1">
    <location>
        <begin position="1"/>
        <end position="51"/>
    </location>
</feature>
<dbReference type="EnsemblPlants" id="KQJ81395">
    <property type="protein sequence ID" value="KQJ81395"/>
    <property type="gene ID" value="BRADI_5g00444v3"/>
</dbReference>
<dbReference type="AlphaFoldDB" id="A0A0Q3H054"/>
<protein>
    <recommendedName>
        <fullName evidence="5">Aminotransferase-like plant mobile domain-containing protein</fullName>
    </recommendedName>
</protein>
<dbReference type="Gramene" id="KQJ81395">
    <property type="protein sequence ID" value="KQJ81395"/>
    <property type="gene ID" value="BRADI_5g00444v3"/>
</dbReference>
<reference evidence="2 3" key="1">
    <citation type="journal article" date="2010" name="Nature">
        <title>Genome sequencing and analysis of the model grass Brachypodium distachyon.</title>
        <authorList>
            <consortium name="International Brachypodium Initiative"/>
        </authorList>
    </citation>
    <scope>NUCLEOTIDE SEQUENCE [LARGE SCALE GENOMIC DNA]</scope>
    <source>
        <strain evidence="2 3">Bd21</strain>
    </source>
</reference>
<evidence type="ECO:0000313" key="3">
    <source>
        <dbReference type="EnsemblPlants" id="KQJ81395"/>
    </source>
</evidence>
<evidence type="ECO:0008006" key="5">
    <source>
        <dbReference type="Google" id="ProtNLM"/>
    </source>
</evidence>
<dbReference type="Proteomes" id="UP000008810">
    <property type="component" value="Chromosome 5"/>
</dbReference>
<keyword evidence="4" id="KW-1185">Reference proteome</keyword>
<dbReference type="EMBL" id="CM000884">
    <property type="protein sequence ID" value="KQJ81395.1"/>
    <property type="molecule type" value="Genomic_DNA"/>
</dbReference>
<proteinExistence type="predicted"/>
<gene>
    <name evidence="2" type="ORF">BRADI_5g00444v3</name>
</gene>
<organism evidence="2">
    <name type="scientific">Brachypodium distachyon</name>
    <name type="common">Purple false brome</name>
    <name type="synonym">Trachynia distachya</name>
    <dbReference type="NCBI Taxonomy" id="15368"/>
    <lineage>
        <taxon>Eukaryota</taxon>
        <taxon>Viridiplantae</taxon>
        <taxon>Streptophyta</taxon>
        <taxon>Embryophyta</taxon>
        <taxon>Tracheophyta</taxon>
        <taxon>Spermatophyta</taxon>
        <taxon>Magnoliopsida</taxon>
        <taxon>Liliopsida</taxon>
        <taxon>Poales</taxon>
        <taxon>Poaceae</taxon>
        <taxon>BOP clade</taxon>
        <taxon>Pooideae</taxon>
        <taxon>Stipodae</taxon>
        <taxon>Brachypodieae</taxon>
        <taxon>Brachypodium</taxon>
    </lineage>
</organism>
<reference evidence="3" key="3">
    <citation type="submission" date="2018-08" db="UniProtKB">
        <authorList>
            <consortium name="EnsemblPlants"/>
        </authorList>
    </citation>
    <scope>IDENTIFICATION</scope>
    <source>
        <strain evidence="3">cv. Bd21</strain>
    </source>
</reference>
<name>A0A0Q3H054_BRADI</name>
<sequence>MATSASRGRPRGRGSIFRSAHADMESSSTPRRGRSDVSVSRGRGSRGRSIAVPDDEIWNPKLFACQKPHVLQDIFSKFNNFKMLLMKDISFDGLAEMPKQQWNRQFSFFCLCQTDADGDPMEFEYLDGTRVPMYPSHVHEIIGVKSEGVHISVTDDDIPDEVVEEVCRALGVKELTISNVWRVVESVVDEHSTKREQEAFQIGVVILAFAFMLDCRDREPKMPTYLLPYLISVEKLKQVNFGRCVLDIIGIAARKVPKLKRSHYSTCTVGGCSIVSQHQQMCTPESRCMIRQS</sequence>
<accession>A0A0Q3H054</accession>
<reference evidence="2" key="2">
    <citation type="submission" date="2017-06" db="EMBL/GenBank/DDBJ databases">
        <title>WGS assembly of Brachypodium distachyon.</title>
        <authorList>
            <consortium name="The International Brachypodium Initiative"/>
            <person name="Lucas S."/>
            <person name="Harmon-Smith M."/>
            <person name="Lail K."/>
            <person name="Tice H."/>
            <person name="Grimwood J."/>
            <person name="Bruce D."/>
            <person name="Barry K."/>
            <person name="Shu S."/>
            <person name="Lindquist E."/>
            <person name="Wang M."/>
            <person name="Pitluck S."/>
            <person name="Vogel J.P."/>
            <person name="Garvin D.F."/>
            <person name="Mockler T.C."/>
            <person name="Schmutz J."/>
            <person name="Rokhsar D."/>
            <person name="Bevan M.W."/>
        </authorList>
    </citation>
    <scope>NUCLEOTIDE SEQUENCE</scope>
    <source>
        <strain evidence="2">Bd21</strain>
    </source>
</reference>
<evidence type="ECO:0000313" key="4">
    <source>
        <dbReference type="Proteomes" id="UP000008810"/>
    </source>
</evidence>
<evidence type="ECO:0000256" key="1">
    <source>
        <dbReference type="SAM" id="MobiDB-lite"/>
    </source>
</evidence>
<evidence type="ECO:0000313" key="2">
    <source>
        <dbReference type="EMBL" id="KQJ81395.1"/>
    </source>
</evidence>